<comment type="caution">
    <text evidence="1">The sequence shown here is derived from an EMBL/GenBank/DDBJ whole genome shotgun (WGS) entry which is preliminary data.</text>
</comment>
<accession>A0ABP9VAD6</accession>
<protein>
    <recommendedName>
        <fullName evidence="3">Lipoprotein</fullName>
    </recommendedName>
</protein>
<organism evidence="1 2">
    <name type="scientific">Deinococcus xinjiangensis</name>
    <dbReference type="NCBI Taxonomy" id="457454"/>
    <lineage>
        <taxon>Bacteria</taxon>
        <taxon>Thermotogati</taxon>
        <taxon>Deinococcota</taxon>
        <taxon>Deinococci</taxon>
        <taxon>Deinococcales</taxon>
        <taxon>Deinococcaceae</taxon>
        <taxon>Deinococcus</taxon>
    </lineage>
</organism>
<reference evidence="1 2" key="1">
    <citation type="submission" date="2024-02" db="EMBL/GenBank/DDBJ databases">
        <title>Deinococcus xinjiangensis NBRC 107630.</title>
        <authorList>
            <person name="Ichikawa N."/>
            <person name="Katano-Makiyama Y."/>
            <person name="Hidaka K."/>
        </authorList>
    </citation>
    <scope>NUCLEOTIDE SEQUENCE [LARGE SCALE GENOMIC DNA]</scope>
    <source>
        <strain evidence="1 2">NBRC 107630</strain>
    </source>
</reference>
<proteinExistence type="predicted"/>
<evidence type="ECO:0000313" key="1">
    <source>
        <dbReference type="EMBL" id="GAA5502231.1"/>
    </source>
</evidence>
<dbReference type="RefSeq" id="WP_353542204.1">
    <property type="nucleotide sequence ID" value="NZ_BAABRN010000020.1"/>
</dbReference>
<dbReference type="EMBL" id="BAABRN010000020">
    <property type="protein sequence ID" value="GAA5502231.1"/>
    <property type="molecule type" value="Genomic_DNA"/>
</dbReference>
<evidence type="ECO:0008006" key="3">
    <source>
        <dbReference type="Google" id="ProtNLM"/>
    </source>
</evidence>
<name>A0ABP9VAD6_9DEIO</name>
<keyword evidence="2" id="KW-1185">Reference proteome</keyword>
<gene>
    <name evidence="1" type="ORF">Dxin01_01973</name>
</gene>
<dbReference type="PROSITE" id="PS51257">
    <property type="entry name" value="PROKAR_LIPOPROTEIN"/>
    <property type="match status" value="1"/>
</dbReference>
<dbReference type="Proteomes" id="UP001458946">
    <property type="component" value="Unassembled WGS sequence"/>
</dbReference>
<evidence type="ECO:0000313" key="2">
    <source>
        <dbReference type="Proteomes" id="UP001458946"/>
    </source>
</evidence>
<sequence length="171" mass="17974">MKKILLAAAGAAGLLASCGGGGNVIDSGYYGNYNPSAGATLTSLSDYTTNWTYNGTPVICNNASTTISFNVNWNGYLNSVGFQFKGYNTGNYINTNTYAINSSVGSAKANFTLGVNMAPLSVTDQPITSQSIVVNPTTLGYTYVRAQGVDGNGYYTNVIQSDYSIPVMNCQ</sequence>